<keyword evidence="2" id="KW-1133">Transmembrane helix</keyword>
<keyword evidence="2" id="KW-0472">Membrane</keyword>
<evidence type="ECO:0000313" key="4">
    <source>
        <dbReference type="Proteomes" id="UP000320876"/>
    </source>
</evidence>
<gene>
    <name evidence="3" type="ORF">FB471_6826</name>
</gene>
<dbReference type="EMBL" id="VFML01000002">
    <property type="protein sequence ID" value="TQI94654.1"/>
    <property type="molecule type" value="Genomic_DNA"/>
</dbReference>
<keyword evidence="2" id="KW-0812">Transmembrane</keyword>
<dbReference type="RefSeq" id="WP_142003858.1">
    <property type="nucleotide sequence ID" value="NZ_VFML01000002.1"/>
</dbReference>
<accession>A0A542CV15</accession>
<protein>
    <submittedName>
        <fullName evidence="3">Uncharacterized protein</fullName>
    </submittedName>
</protein>
<reference evidence="3 4" key="1">
    <citation type="submission" date="2019-06" db="EMBL/GenBank/DDBJ databases">
        <title>Sequencing the genomes of 1000 actinobacteria strains.</title>
        <authorList>
            <person name="Klenk H.-P."/>
        </authorList>
    </citation>
    <scope>NUCLEOTIDE SEQUENCE [LARGE SCALE GENOMIC DNA]</scope>
    <source>
        <strain evidence="3 4">DSM 45679</strain>
    </source>
</reference>
<evidence type="ECO:0000256" key="1">
    <source>
        <dbReference type="SAM" id="MobiDB-lite"/>
    </source>
</evidence>
<dbReference type="AlphaFoldDB" id="A0A542CV15"/>
<feature type="compositionally biased region" description="Low complexity" evidence="1">
    <location>
        <begin position="44"/>
        <end position="56"/>
    </location>
</feature>
<proteinExistence type="predicted"/>
<evidence type="ECO:0000313" key="3">
    <source>
        <dbReference type="EMBL" id="TQI94654.1"/>
    </source>
</evidence>
<keyword evidence="4" id="KW-1185">Reference proteome</keyword>
<feature type="region of interest" description="Disordered" evidence="1">
    <location>
        <begin position="33"/>
        <end position="86"/>
    </location>
</feature>
<name>A0A542CV15_AMYCI</name>
<feature type="transmembrane region" description="Helical" evidence="2">
    <location>
        <begin position="6"/>
        <end position="25"/>
    </location>
</feature>
<comment type="caution">
    <text evidence="3">The sequence shown here is derived from an EMBL/GenBank/DDBJ whole genome shotgun (WGS) entry which is preliminary data.</text>
</comment>
<evidence type="ECO:0000256" key="2">
    <source>
        <dbReference type="SAM" id="Phobius"/>
    </source>
</evidence>
<sequence length="86" mass="8977">MVPVAALVGACLMAIAVGFWLGLAFTGRAHRGNHSFHDPAVSVHATTARAQATHQQPRSVDAPAAHRATGNPNAGGRHRLVERPPS</sequence>
<organism evidence="3 4">
    <name type="scientific">Amycolatopsis cihanbeyliensis</name>
    <dbReference type="NCBI Taxonomy" id="1128664"/>
    <lineage>
        <taxon>Bacteria</taxon>
        <taxon>Bacillati</taxon>
        <taxon>Actinomycetota</taxon>
        <taxon>Actinomycetes</taxon>
        <taxon>Pseudonocardiales</taxon>
        <taxon>Pseudonocardiaceae</taxon>
        <taxon>Amycolatopsis</taxon>
    </lineage>
</organism>
<dbReference type="Proteomes" id="UP000320876">
    <property type="component" value="Unassembled WGS sequence"/>
</dbReference>